<protein>
    <submittedName>
        <fullName evidence="1">Uncharacterized protein</fullName>
    </submittedName>
</protein>
<comment type="caution">
    <text evidence="1">The sequence shown here is derived from an EMBL/GenBank/DDBJ whole genome shotgun (WGS) entry which is preliminary data.</text>
</comment>
<evidence type="ECO:0000313" key="2">
    <source>
        <dbReference type="Proteomes" id="UP001454036"/>
    </source>
</evidence>
<dbReference type="Proteomes" id="UP001454036">
    <property type="component" value="Unassembled WGS sequence"/>
</dbReference>
<dbReference type="EMBL" id="BAABME010012232">
    <property type="protein sequence ID" value="GAA0184875.1"/>
    <property type="molecule type" value="Genomic_DNA"/>
</dbReference>
<evidence type="ECO:0000313" key="1">
    <source>
        <dbReference type="EMBL" id="GAA0184875.1"/>
    </source>
</evidence>
<dbReference type="AlphaFoldDB" id="A0AAV3RW81"/>
<keyword evidence="2" id="KW-1185">Reference proteome</keyword>
<proteinExistence type="predicted"/>
<name>A0AAV3RW81_LITER</name>
<gene>
    <name evidence="1" type="ORF">LIER_32163</name>
</gene>
<sequence length="73" mass="8596">MISENEDKLLKSFTPAVLVTNCKWKNKGKQRQMDDKDGYRNFFGRRRKIARSTLPPVLIRDSITESSREDHQN</sequence>
<organism evidence="1 2">
    <name type="scientific">Lithospermum erythrorhizon</name>
    <name type="common">Purple gromwell</name>
    <name type="synonym">Lithospermum officinale var. erythrorhizon</name>
    <dbReference type="NCBI Taxonomy" id="34254"/>
    <lineage>
        <taxon>Eukaryota</taxon>
        <taxon>Viridiplantae</taxon>
        <taxon>Streptophyta</taxon>
        <taxon>Embryophyta</taxon>
        <taxon>Tracheophyta</taxon>
        <taxon>Spermatophyta</taxon>
        <taxon>Magnoliopsida</taxon>
        <taxon>eudicotyledons</taxon>
        <taxon>Gunneridae</taxon>
        <taxon>Pentapetalae</taxon>
        <taxon>asterids</taxon>
        <taxon>lamiids</taxon>
        <taxon>Boraginales</taxon>
        <taxon>Boraginaceae</taxon>
        <taxon>Boraginoideae</taxon>
        <taxon>Lithospermeae</taxon>
        <taxon>Lithospermum</taxon>
    </lineage>
</organism>
<accession>A0AAV3RW81</accession>
<reference evidence="1 2" key="1">
    <citation type="submission" date="2024-01" db="EMBL/GenBank/DDBJ databases">
        <title>The complete chloroplast genome sequence of Lithospermum erythrorhizon: insights into the phylogenetic relationship among Boraginaceae species and the maternal lineages of purple gromwells.</title>
        <authorList>
            <person name="Okada T."/>
            <person name="Watanabe K."/>
        </authorList>
    </citation>
    <scope>NUCLEOTIDE SEQUENCE [LARGE SCALE GENOMIC DNA]</scope>
</reference>